<dbReference type="SUPFAM" id="SSF57850">
    <property type="entry name" value="RING/U-box"/>
    <property type="match status" value="1"/>
</dbReference>
<evidence type="ECO:0000256" key="8">
    <source>
        <dbReference type="PROSITE-ProRule" id="PRU00175"/>
    </source>
</evidence>
<evidence type="ECO:0000313" key="12">
    <source>
        <dbReference type="EMBL" id="KAK2171969.1"/>
    </source>
</evidence>
<keyword evidence="7 10" id="KW-0472">Membrane</keyword>
<keyword evidence="3" id="KW-0479">Metal-binding</keyword>
<evidence type="ECO:0000256" key="1">
    <source>
        <dbReference type="ARBA" id="ARBA00004141"/>
    </source>
</evidence>
<proteinExistence type="predicted"/>
<feature type="transmembrane region" description="Helical" evidence="10">
    <location>
        <begin position="83"/>
        <end position="103"/>
    </location>
</feature>
<dbReference type="GO" id="GO:0061630">
    <property type="term" value="F:ubiquitin protein ligase activity"/>
    <property type="evidence" value="ECO:0007669"/>
    <property type="project" value="TreeGrafter"/>
</dbReference>
<dbReference type="PROSITE" id="PS50089">
    <property type="entry name" value="ZF_RING_2"/>
    <property type="match status" value="1"/>
</dbReference>
<evidence type="ECO:0000259" key="11">
    <source>
        <dbReference type="PROSITE" id="PS50089"/>
    </source>
</evidence>
<evidence type="ECO:0000256" key="3">
    <source>
        <dbReference type="ARBA" id="ARBA00022723"/>
    </source>
</evidence>
<dbReference type="GO" id="GO:0036503">
    <property type="term" value="P:ERAD pathway"/>
    <property type="evidence" value="ECO:0007669"/>
    <property type="project" value="TreeGrafter"/>
</dbReference>
<feature type="compositionally biased region" description="Gly residues" evidence="9">
    <location>
        <begin position="609"/>
        <end position="621"/>
    </location>
</feature>
<dbReference type="GO" id="GO:0016020">
    <property type="term" value="C:membrane"/>
    <property type="evidence" value="ECO:0007669"/>
    <property type="project" value="UniProtKB-SubCell"/>
</dbReference>
<keyword evidence="4 8" id="KW-0863">Zinc-finger</keyword>
<dbReference type="InterPro" id="IPR001841">
    <property type="entry name" value="Znf_RING"/>
</dbReference>
<dbReference type="GO" id="GO:0008270">
    <property type="term" value="F:zinc ion binding"/>
    <property type="evidence" value="ECO:0007669"/>
    <property type="project" value="UniProtKB-KW"/>
</dbReference>
<keyword evidence="2 10" id="KW-0812">Transmembrane</keyword>
<dbReference type="CDD" id="cd16476">
    <property type="entry name" value="RING-H2_RNF139-like"/>
    <property type="match status" value="1"/>
</dbReference>
<evidence type="ECO:0000313" key="13">
    <source>
        <dbReference type="Proteomes" id="UP001209878"/>
    </source>
</evidence>
<dbReference type="PANTHER" id="PTHR22763:SF191">
    <property type="entry name" value="RING FINGER PROTEIN 145 HOMOLOG"/>
    <property type="match status" value="1"/>
</dbReference>
<evidence type="ECO:0000256" key="2">
    <source>
        <dbReference type="ARBA" id="ARBA00022692"/>
    </source>
</evidence>
<comment type="caution">
    <text evidence="12">The sequence shown here is derived from an EMBL/GenBank/DDBJ whole genome shotgun (WGS) entry which is preliminary data.</text>
</comment>
<dbReference type="SMART" id="SM00744">
    <property type="entry name" value="RINGv"/>
    <property type="match status" value="1"/>
</dbReference>
<evidence type="ECO:0000256" key="7">
    <source>
        <dbReference type="ARBA" id="ARBA00023136"/>
    </source>
</evidence>
<feature type="transmembrane region" description="Helical" evidence="10">
    <location>
        <begin position="383"/>
        <end position="401"/>
    </location>
</feature>
<dbReference type="Pfam" id="PF13705">
    <property type="entry name" value="TRC8_N"/>
    <property type="match status" value="1"/>
</dbReference>
<dbReference type="InterPro" id="IPR025754">
    <property type="entry name" value="TRC8_N_dom"/>
</dbReference>
<feature type="transmembrane region" description="Helical" evidence="10">
    <location>
        <begin position="176"/>
        <end position="196"/>
    </location>
</feature>
<feature type="transmembrane region" description="Helical" evidence="10">
    <location>
        <begin position="217"/>
        <end position="243"/>
    </location>
</feature>
<gene>
    <name evidence="12" type="ORF">NP493_1009g00010</name>
</gene>
<feature type="region of interest" description="Disordered" evidence="9">
    <location>
        <begin position="593"/>
        <end position="621"/>
    </location>
</feature>
<dbReference type="Proteomes" id="UP001209878">
    <property type="component" value="Unassembled WGS sequence"/>
</dbReference>
<dbReference type="GO" id="GO:0012505">
    <property type="term" value="C:endomembrane system"/>
    <property type="evidence" value="ECO:0007669"/>
    <property type="project" value="TreeGrafter"/>
</dbReference>
<evidence type="ECO:0000256" key="9">
    <source>
        <dbReference type="SAM" id="MobiDB-lite"/>
    </source>
</evidence>
<feature type="transmembrane region" description="Helical" evidence="10">
    <location>
        <begin position="461"/>
        <end position="479"/>
    </location>
</feature>
<protein>
    <recommendedName>
        <fullName evidence="11">RING-type domain-containing protein</fullName>
    </recommendedName>
</protein>
<sequence length="621" mass="69890">MPPKISRETVIRAVNVILRVPALFIAEAWFRTDPTTVHIPYPTGKGLGTDSTKEFFTHFAYYSALLYIMALMVLPLKKLVTLYMYVVSGSLLAAAHYLSYIYVTTEASLTPQTDSVMEDPESICRLGIHLAMQGIISAVIAYLIQLQLRAKVILLVYTLPMLARVANYPVNDLHRVHNLATVFTILIVVFYMFNYLHVVLDLVKAGVSKVMIAVNMYGWIPFLVAMWFSVLLPIQFLVFWSLLFSAQLYKYVGTDNHPLLPDGWAVVILASIAECCITPISLMGLCVTVSYVSDAVLTLTKLYLQGRAAWMNDSVMHRGWTEGFTMFLLSVQTGLLELKPPERAFLMSIVLFIVTSSLIQSMYEITEPILLALGASQNRSVVKHIRTIIFCSALWIFPLYMTHAIRQFFELDFWLLVVISSCLLTSVQVLGSLIVYALFIYDSVRRSPWDGLDDMVYFAKATTRVLEFVVAVFVVCYGFKESIQGDWSWLNSFILIVHCYFNVWQRLQAGWKSYLLRREAIKRIRSLPMATVAELQSHNDVCAICFQEMSSNACVTPCQHYFHAACLRKWFYVQDNCPLCHYRISVVTPGTVASSGGDGDHAGVPPMPDGGGDNAHGVNGH</sequence>
<evidence type="ECO:0000256" key="4">
    <source>
        <dbReference type="ARBA" id="ARBA00022771"/>
    </source>
</evidence>
<dbReference type="Gene3D" id="3.30.40.10">
    <property type="entry name" value="Zinc/RING finger domain, C3HC4 (zinc finger)"/>
    <property type="match status" value="1"/>
</dbReference>
<evidence type="ECO:0000256" key="5">
    <source>
        <dbReference type="ARBA" id="ARBA00022833"/>
    </source>
</evidence>
<organism evidence="12 13">
    <name type="scientific">Ridgeia piscesae</name>
    <name type="common">Tubeworm</name>
    <dbReference type="NCBI Taxonomy" id="27915"/>
    <lineage>
        <taxon>Eukaryota</taxon>
        <taxon>Metazoa</taxon>
        <taxon>Spiralia</taxon>
        <taxon>Lophotrochozoa</taxon>
        <taxon>Annelida</taxon>
        <taxon>Polychaeta</taxon>
        <taxon>Sedentaria</taxon>
        <taxon>Canalipalpata</taxon>
        <taxon>Sabellida</taxon>
        <taxon>Siboglinidae</taxon>
        <taxon>Ridgeia</taxon>
    </lineage>
</organism>
<comment type="subcellular location">
    <subcellularLocation>
        <location evidence="1">Membrane</location>
        <topology evidence="1">Multi-pass membrane protein</topology>
    </subcellularLocation>
</comment>
<accession>A0AAD9NLW1</accession>
<keyword evidence="5" id="KW-0862">Zinc</keyword>
<feature type="domain" description="RING-type" evidence="11">
    <location>
        <begin position="542"/>
        <end position="581"/>
    </location>
</feature>
<dbReference type="InterPro" id="IPR050731">
    <property type="entry name" value="HRD1_E3_ubiq-ligases"/>
</dbReference>
<evidence type="ECO:0000256" key="10">
    <source>
        <dbReference type="SAM" id="Phobius"/>
    </source>
</evidence>
<dbReference type="InterPro" id="IPR011016">
    <property type="entry name" value="Znf_RING-CH"/>
</dbReference>
<feature type="transmembrane region" description="Helical" evidence="10">
    <location>
        <begin position="123"/>
        <end position="145"/>
    </location>
</feature>
<keyword evidence="6 10" id="KW-1133">Transmembrane helix</keyword>
<feature type="transmembrane region" description="Helical" evidence="10">
    <location>
        <begin position="413"/>
        <end position="441"/>
    </location>
</feature>
<evidence type="ECO:0000256" key="6">
    <source>
        <dbReference type="ARBA" id="ARBA00022989"/>
    </source>
</evidence>
<dbReference type="EMBL" id="JAODUO010001007">
    <property type="protein sequence ID" value="KAK2171969.1"/>
    <property type="molecule type" value="Genomic_DNA"/>
</dbReference>
<name>A0AAD9NLW1_RIDPI</name>
<dbReference type="InterPro" id="IPR013083">
    <property type="entry name" value="Znf_RING/FYVE/PHD"/>
</dbReference>
<dbReference type="PANTHER" id="PTHR22763">
    <property type="entry name" value="RING ZINC FINGER PROTEIN"/>
    <property type="match status" value="1"/>
</dbReference>
<reference evidence="12" key="1">
    <citation type="journal article" date="2023" name="Mol. Biol. Evol.">
        <title>Third-Generation Sequencing Reveals the Adaptive Role of the Epigenome in Three Deep-Sea Polychaetes.</title>
        <authorList>
            <person name="Perez M."/>
            <person name="Aroh O."/>
            <person name="Sun Y."/>
            <person name="Lan Y."/>
            <person name="Juniper S.K."/>
            <person name="Young C.R."/>
            <person name="Angers B."/>
            <person name="Qian P.Y."/>
        </authorList>
    </citation>
    <scope>NUCLEOTIDE SEQUENCE</scope>
    <source>
        <strain evidence="12">R07B-5</strain>
    </source>
</reference>
<dbReference type="GO" id="GO:0043161">
    <property type="term" value="P:proteasome-mediated ubiquitin-dependent protein catabolic process"/>
    <property type="evidence" value="ECO:0007669"/>
    <property type="project" value="TreeGrafter"/>
</dbReference>
<dbReference type="SMART" id="SM00184">
    <property type="entry name" value="RING"/>
    <property type="match status" value="1"/>
</dbReference>
<feature type="transmembrane region" description="Helical" evidence="10">
    <location>
        <begin position="59"/>
        <end position="76"/>
    </location>
</feature>
<feature type="transmembrane region" description="Helical" evidence="10">
    <location>
        <begin position="263"/>
        <end position="292"/>
    </location>
</feature>
<dbReference type="AlphaFoldDB" id="A0AAD9NLW1"/>
<keyword evidence="13" id="KW-1185">Reference proteome</keyword>
<dbReference type="Pfam" id="PF13639">
    <property type="entry name" value="zf-RING_2"/>
    <property type="match status" value="1"/>
</dbReference>